<dbReference type="InterPro" id="IPR036390">
    <property type="entry name" value="WH_DNA-bd_sf"/>
</dbReference>
<organism evidence="2 3">
    <name type="scientific">Paraburkholderia sartisoli</name>
    <dbReference type="NCBI Taxonomy" id="83784"/>
    <lineage>
        <taxon>Bacteria</taxon>
        <taxon>Pseudomonadati</taxon>
        <taxon>Pseudomonadota</taxon>
        <taxon>Betaproteobacteria</taxon>
        <taxon>Burkholderiales</taxon>
        <taxon>Burkholderiaceae</taxon>
        <taxon>Paraburkholderia</taxon>
    </lineage>
</organism>
<dbReference type="Proteomes" id="UP000198638">
    <property type="component" value="Unassembled WGS sequence"/>
</dbReference>
<keyword evidence="3" id="KW-1185">Reference proteome</keyword>
<proteinExistence type="predicted"/>
<dbReference type="OrthoDB" id="9180155at2"/>
<dbReference type="Gene3D" id="1.10.10.10">
    <property type="entry name" value="Winged helix-like DNA-binding domain superfamily/Winged helix DNA-binding domain"/>
    <property type="match status" value="1"/>
</dbReference>
<dbReference type="GO" id="GO:0006950">
    <property type="term" value="P:response to stress"/>
    <property type="evidence" value="ECO:0007669"/>
    <property type="project" value="TreeGrafter"/>
</dbReference>
<feature type="domain" description="HTH marR-type" evidence="1">
    <location>
        <begin position="3"/>
        <end position="136"/>
    </location>
</feature>
<dbReference type="STRING" id="83784.SAMN05192564_103304"/>
<evidence type="ECO:0000313" key="3">
    <source>
        <dbReference type="Proteomes" id="UP000198638"/>
    </source>
</evidence>
<reference evidence="3" key="1">
    <citation type="submission" date="2016-10" db="EMBL/GenBank/DDBJ databases">
        <authorList>
            <person name="Varghese N."/>
            <person name="Submissions S."/>
        </authorList>
    </citation>
    <scope>NUCLEOTIDE SEQUENCE [LARGE SCALE GENOMIC DNA]</scope>
    <source>
        <strain evidence="3">LMG 24000</strain>
    </source>
</reference>
<dbReference type="PANTHER" id="PTHR33164">
    <property type="entry name" value="TRANSCRIPTIONAL REGULATOR, MARR FAMILY"/>
    <property type="match status" value="1"/>
</dbReference>
<evidence type="ECO:0000259" key="1">
    <source>
        <dbReference type="PROSITE" id="PS50995"/>
    </source>
</evidence>
<accession>A0A1H4EEZ9</accession>
<dbReference type="SUPFAM" id="SSF46785">
    <property type="entry name" value="Winged helix' DNA-binding domain"/>
    <property type="match status" value="1"/>
</dbReference>
<protein>
    <submittedName>
        <fullName evidence="2">DNA-binding transcriptional regulator, MarR family</fullName>
    </submittedName>
</protein>
<dbReference type="SMART" id="SM00347">
    <property type="entry name" value="HTH_MARR"/>
    <property type="match status" value="1"/>
</dbReference>
<dbReference type="EMBL" id="FNRQ01000003">
    <property type="protein sequence ID" value="SEA83397.1"/>
    <property type="molecule type" value="Genomic_DNA"/>
</dbReference>
<dbReference type="InterPro" id="IPR036388">
    <property type="entry name" value="WH-like_DNA-bd_sf"/>
</dbReference>
<keyword evidence="2" id="KW-0238">DNA-binding</keyword>
<evidence type="ECO:0000313" key="2">
    <source>
        <dbReference type="EMBL" id="SEA83397.1"/>
    </source>
</evidence>
<dbReference type="PRINTS" id="PR00598">
    <property type="entry name" value="HTHMARR"/>
</dbReference>
<dbReference type="AlphaFoldDB" id="A0A1H4EEZ9"/>
<gene>
    <name evidence="2" type="ORF">SAMN05192564_103304</name>
</gene>
<sequence>MHSDYLTFRLDLTSSLLVDKANVVYSDQWDLDVRALRVLRLVCAKPDITPKAVSQQALIEKTLLSKVLGQLCTRGLIARVTHSKDRRSISLRATPEGVRVAKASRKLGGKLEAKLLAALSENERETLNRLLTKLTSSLLAAGQAAEEED</sequence>
<dbReference type="PROSITE" id="PS50995">
    <property type="entry name" value="HTH_MARR_2"/>
    <property type="match status" value="1"/>
</dbReference>
<dbReference type="InterPro" id="IPR039422">
    <property type="entry name" value="MarR/SlyA-like"/>
</dbReference>
<dbReference type="Pfam" id="PF12802">
    <property type="entry name" value="MarR_2"/>
    <property type="match status" value="1"/>
</dbReference>
<dbReference type="GO" id="GO:0003677">
    <property type="term" value="F:DNA binding"/>
    <property type="evidence" value="ECO:0007669"/>
    <property type="project" value="UniProtKB-KW"/>
</dbReference>
<dbReference type="PANTHER" id="PTHR33164:SF43">
    <property type="entry name" value="HTH-TYPE TRANSCRIPTIONAL REPRESSOR YETL"/>
    <property type="match status" value="1"/>
</dbReference>
<dbReference type="InterPro" id="IPR000835">
    <property type="entry name" value="HTH_MarR-typ"/>
</dbReference>
<name>A0A1H4EEZ9_9BURK</name>
<dbReference type="GO" id="GO:0003700">
    <property type="term" value="F:DNA-binding transcription factor activity"/>
    <property type="evidence" value="ECO:0007669"/>
    <property type="project" value="InterPro"/>
</dbReference>
<dbReference type="RefSeq" id="WP_090533470.1">
    <property type="nucleotide sequence ID" value="NZ_FNRQ01000003.1"/>
</dbReference>